<feature type="transmembrane region" description="Helical" evidence="4">
    <location>
        <begin position="264"/>
        <end position="286"/>
    </location>
</feature>
<reference evidence="5 7" key="1">
    <citation type="submission" date="2015-11" db="EMBL/GenBank/DDBJ databases">
        <title>Genomic analysis of 38 Legionella species identifies large and diverse effector repertoires.</title>
        <authorList>
            <person name="Burstein D."/>
            <person name="Amaro F."/>
            <person name="Zusman T."/>
            <person name="Lifshitz Z."/>
            <person name="Cohen O."/>
            <person name="Gilbert J.A."/>
            <person name="Pupko T."/>
            <person name="Shuman H.A."/>
            <person name="Segal G."/>
        </authorList>
    </citation>
    <scope>NUCLEOTIDE SEQUENCE [LARGE SCALE GENOMIC DNA]</scope>
    <source>
        <strain evidence="5 7">JA-26-G1-E2</strain>
    </source>
</reference>
<evidence type="ECO:0000256" key="3">
    <source>
        <dbReference type="ARBA" id="ARBA00023136"/>
    </source>
</evidence>
<evidence type="ECO:0000313" key="5">
    <source>
        <dbReference type="EMBL" id="KTD08223.1"/>
    </source>
</evidence>
<accession>A0A0W0UKD2</accession>
<evidence type="ECO:0000313" key="8">
    <source>
        <dbReference type="Proteomes" id="UP000093336"/>
    </source>
</evidence>
<dbReference type="EMBL" id="LNYG01000013">
    <property type="protein sequence ID" value="KTD08223.1"/>
    <property type="molecule type" value="Genomic_DNA"/>
</dbReference>
<dbReference type="Proteomes" id="UP000054715">
    <property type="component" value="Unassembled WGS sequence"/>
</dbReference>
<dbReference type="GO" id="GO:0022857">
    <property type="term" value="F:transmembrane transporter activity"/>
    <property type="evidence" value="ECO:0007669"/>
    <property type="project" value="InterPro"/>
</dbReference>
<dbReference type="RefSeq" id="WP_058450271.1">
    <property type="nucleotide sequence ID" value="NZ_CAAAJF010000011.1"/>
</dbReference>
<keyword evidence="1 4" id="KW-0812">Transmembrane</keyword>
<proteinExistence type="predicted"/>
<dbReference type="SUPFAM" id="SSF48371">
    <property type="entry name" value="ARM repeat"/>
    <property type="match status" value="1"/>
</dbReference>
<keyword evidence="2 4" id="KW-1133">Transmembrane helix</keyword>
<organism evidence="5 7">
    <name type="scientific">Legionella jamestowniensis</name>
    <dbReference type="NCBI Taxonomy" id="455"/>
    <lineage>
        <taxon>Bacteria</taxon>
        <taxon>Pseudomonadati</taxon>
        <taxon>Pseudomonadota</taxon>
        <taxon>Gammaproteobacteria</taxon>
        <taxon>Legionellales</taxon>
        <taxon>Legionellaceae</taxon>
        <taxon>Legionella</taxon>
    </lineage>
</organism>
<evidence type="ECO:0000256" key="1">
    <source>
        <dbReference type="ARBA" id="ARBA00022692"/>
    </source>
</evidence>
<dbReference type="STRING" id="455.Ljam_2418"/>
<feature type="transmembrane region" description="Helical" evidence="4">
    <location>
        <begin position="155"/>
        <end position="172"/>
    </location>
</feature>
<dbReference type="AlphaFoldDB" id="A0A0W0UKD2"/>
<dbReference type="Pfam" id="PF07690">
    <property type="entry name" value="MFS_1"/>
    <property type="match status" value="1"/>
</dbReference>
<keyword evidence="3 4" id="KW-0472">Membrane</keyword>
<evidence type="ECO:0000313" key="6">
    <source>
        <dbReference type="EMBL" id="OCH98546.1"/>
    </source>
</evidence>
<comment type="caution">
    <text evidence="5">The sequence shown here is derived from an EMBL/GenBank/DDBJ whole genome shotgun (WGS) entry which is preliminary data.</text>
</comment>
<evidence type="ECO:0000256" key="2">
    <source>
        <dbReference type="ARBA" id="ARBA00022989"/>
    </source>
</evidence>
<dbReference type="EMBL" id="LYOZ01000010">
    <property type="protein sequence ID" value="OCH98546.1"/>
    <property type="molecule type" value="Genomic_DNA"/>
</dbReference>
<feature type="transmembrane region" description="Helical" evidence="4">
    <location>
        <begin position="393"/>
        <end position="412"/>
    </location>
</feature>
<dbReference type="Proteomes" id="UP000093336">
    <property type="component" value="Unassembled WGS sequence"/>
</dbReference>
<feature type="transmembrane region" description="Helical" evidence="4">
    <location>
        <begin position="368"/>
        <end position="387"/>
    </location>
</feature>
<feature type="transmembrane region" description="Helical" evidence="4">
    <location>
        <begin position="110"/>
        <end position="134"/>
    </location>
</feature>
<dbReference type="PATRIC" id="fig|455.5.peg.2542"/>
<sequence length="899" mass="104636">MKIRKHFNTLFEIEDHELSRVFYIVIIQFFSGVALSMFFIAISAIFLHEVSVFNLYIVFIVASIFVMIANYFYTNIEHHFGVAKTYYITLIFSSLILGSSYFVLHSHYDTLIVIVFASYYIIYFSNNMSFWGVASQIFNVRESKRLFPLMSSGDLISKLVGYALAGLLAGIVQLESLLFFSMLLFGCSNVFLHLMLKKNNDRIVVNQTHAPQHIAHIENNIAKDEKKLISSICKLGFFCAMAVGFSEFFFLGEIKASNRYSEHLAQFLGAIFFVGRLVALLFKLILSAKIEKKLGLQKILSILPAFIFISMVLFFFISPADHYLYALCVYVVLFEGIKLSTYDPFYFAMIQVVNPEKRLKIHAKSKGLFAPLGQLFVGVSIFIYFVIPHEFIVKYLASTLGVLSLFWIIYIVDANKKYYSYIHKLLVKYSLFNEKSSYIISNECIEKSIKEKIELLNEKDSFFSVQYLYQVNPEFSRQYFLKLLRKNTPKNILLFIMEKARENSWNEYVSQIKPFFSESDRILQNSAVMLLSKFNKNEFLNCLYYCRSTNRHDLLTSCIHGGVDNQDYSVVHICLNLIPQKLRSFSPEEKIEGLTLITKLANRALNSRIIASMTPLLGTKDPVIKRHLIKAIKSLKSPSYLPYLFYELRNNKYASDIRECLANYSDYWLEKIHSIGSIHYSVLIHILTKSNSNKSREYLIGVFYENNKLHEIIVPFLIKINFLSRDKKLIHEMIIARANKLNNLRELINACRNTCLISALVNEKHKDLFLIICYLHFLDPIPNIYDLLRIVQQKQTEYYLYLIEKIEFLLQKNRLNRITSIFEKSLIINDNTIYPKESDEVIVKKILSEKQYVYSPWIIAVAVYFYPNNKDLLNATHYREETLVIELLQKDASRMDVIS</sequence>
<dbReference type="OrthoDB" id="5409634at2"/>
<feature type="transmembrane region" description="Helical" evidence="4">
    <location>
        <begin position="85"/>
        <end position="104"/>
    </location>
</feature>
<gene>
    <name evidence="6" type="ORF">A8135_00440</name>
    <name evidence="5" type="ORF">Ljam_2418</name>
</gene>
<feature type="transmembrane region" description="Helical" evidence="4">
    <location>
        <begin position="21"/>
        <end position="47"/>
    </location>
</feature>
<reference evidence="6 8" key="2">
    <citation type="submission" date="2016-05" db="EMBL/GenBank/DDBJ databases">
        <authorList>
            <person name="Prochazka B."/>
            <person name="Indra A."/>
            <person name="Hasenberger P."/>
            <person name="Blaschitz M."/>
            <person name="Wagner L."/>
            <person name="Wewalka G."/>
            <person name="Sorschag S."/>
            <person name="Schmid D."/>
            <person name="Ruppitsch W."/>
        </authorList>
    </citation>
    <scope>NUCLEOTIDE SEQUENCE [LARGE SCALE GENOMIC DNA]</scope>
    <source>
        <strain evidence="6 8">974010_12</strain>
    </source>
</reference>
<name>A0A0W0UKD2_9GAMM</name>
<dbReference type="InterPro" id="IPR011701">
    <property type="entry name" value="MFS"/>
</dbReference>
<feature type="transmembrane region" description="Helical" evidence="4">
    <location>
        <begin position="178"/>
        <end position="196"/>
    </location>
</feature>
<dbReference type="InterPro" id="IPR016024">
    <property type="entry name" value="ARM-type_fold"/>
</dbReference>
<protein>
    <submittedName>
        <fullName evidence="5">Major Facilitator Superfamily protein</fullName>
    </submittedName>
</protein>
<dbReference type="Gene3D" id="1.20.1250.20">
    <property type="entry name" value="MFS general substrate transporter like domains"/>
    <property type="match status" value="1"/>
</dbReference>
<keyword evidence="8" id="KW-1185">Reference proteome</keyword>
<evidence type="ECO:0000313" key="7">
    <source>
        <dbReference type="Proteomes" id="UP000054715"/>
    </source>
</evidence>
<feature type="transmembrane region" description="Helical" evidence="4">
    <location>
        <begin position="53"/>
        <end position="73"/>
    </location>
</feature>
<feature type="transmembrane region" description="Helical" evidence="4">
    <location>
        <begin position="232"/>
        <end position="252"/>
    </location>
</feature>
<evidence type="ECO:0000256" key="4">
    <source>
        <dbReference type="SAM" id="Phobius"/>
    </source>
</evidence>
<dbReference type="InterPro" id="IPR036259">
    <property type="entry name" value="MFS_trans_sf"/>
</dbReference>
<feature type="transmembrane region" description="Helical" evidence="4">
    <location>
        <begin position="298"/>
        <end position="317"/>
    </location>
</feature>
<dbReference type="SUPFAM" id="SSF103473">
    <property type="entry name" value="MFS general substrate transporter"/>
    <property type="match status" value="1"/>
</dbReference>